<protein>
    <submittedName>
        <fullName evidence="2">Uncharacterized protein</fullName>
    </submittedName>
</protein>
<evidence type="ECO:0000256" key="1">
    <source>
        <dbReference type="SAM" id="MobiDB-lite"/>
    </source>
</evidence>
<evidence type="ECO:0000313" key="2">
    <source>
        <dbReference type="EMBL" id="KAK1135861.1"/>
    </source>
</evidence>
<name>A0AA40KWQ7_9HYME</name>
<proteinExistence type="predicted"/>
<keyword evidence="3" id="KW-1185">Reference proteome</keyword>
<reference evidence="2" key="1">
    <citation type="submission" date="2021-10" db="EMBL/GenBank/DDBJ databases">
        <title>Melipona bicolor Genome sequencing and assembly.</title>
        <authorList>
            <person name="Araujo N.S."/>
            <person name="Arias M.C."/>
        </authorList>
    </citation>
    <scope>NUCLEOTIDE SEQUENCE</scope>
    <source>
        <strain evidence="2">USP_2M_L1-L4_2017</strain>
        <tissue evidence="2">Whole body</tissue>
    </source>
</reference>
<dbReference type="AlphaFoldDB" id="A0AA40KWQ7"/>
<dbReference type="EMBL" id="JAHYIQ010000001">
    <property type="protein sequence ID" value="KAK1135861.1"/>
    <property type="molecule type" value="Genomic_DNA"/>
</dbReference>
<comment type="caution">
    <text evidence="2">The sequence shown here is derived from an EMBL/GenBank/DDBJ whole genome shotgun (WGS) entry which is preliminary data.</text>
</comment>
<dbReference type="Proteomes" id="UP001177670">
    <property type="component" value="Unassembled WGS sequence"/>
</dbReference>
<organism evidence="2 3">
    <name type="scientific">Melipona bicolor</name>
    <dbReference type="NCBI Taxonomy" id="60889"/>
    <lineage>
        <taxon>Eukaryota</taxon>
        <taxon>Metazoa</taxon>
        <taxon>Ecdysozoa</taxon>
        <taxon>Arthropoda</taxon>
        <taxon>Hexapoda</taxon>
        <taxon>Insecta</taxon>
        <taxon>Pterygota</taxon>
        <taxon>Neoptera</taxon>
        <taxon>Endopterygota</taxon>
        <taxon>Hymenoptera</taxon>
        <taxon>Apocrita</taxon>
        <taxon>Aculeata</taxon>
        <taxon>Apoidea</taxon>
        <taxon>Anthophila</taxon>
        <taxon>Apidae</taxon>
        <taxon>Melipona</taxon>
    </lineage>
</organism>
<feature type="region of interest" description="Disordered" evidence="1">
    <location>
        <begin position="37"/>
        <end position="72"/>
    </location>
</feature>
<sequence length="72" mass="7961">MEYSEIRYGDNVELCLGTRPCLQPVVRPGRWTKTPYPRRLSAGGWSESFQKPGSPDDQAETLSSTLDGCLVG</sequence>
<accession>A0AA40KWQ7</accession>
<evidence type="ECO:0000313" key="3">
    <source>
        <dbReference type="Proteomes" id="UP001177670"/>
    </source>
</evidence>
<gene>
    <name evidence="2" type="ORF">K0M31_000433</name>
</gene>